<reference evidence="2" key="1">
    <citation type="journal article" date="2023" name="G3 (Bethesda)">
        <title>Genome assembly and association tests identify interacting loci associated with vigor, precocity, and sex in interspecific pistachio rootstocks.</title>
        <authorList>
            <person name="Palmer W."/>
            <person name="Jacygrad E."/>
            <person name="Sagayaradj S."/>
            <person name="Cavanaugh K."/>
            <person name="Han R."/>
            <person name="Bertier L."/>
            <person name="Beede B."/>
            <person name="Kafkas S."/>
            <person name="Golino D."/>
            <person name="Preece J."/>
            <person name="Michelmore R."/>
        </authorList>
    </citation>
    <scope>NUCLEOTIDE SEQUENCE [LARGE SCALE GENOMIC DNA]</scope>
</reference>
<keyword evidence="2" id="KW-1185">Reference proteome</keyword>
<organism evidence="1 2">
    <name type="scientific">Pistacia integerrima</name>
    <dbReference type="NCBI Taxonomy" id="434235"/>
    <lineage>
        <taxon>Eukaryota</taxon>
        <taxon>Viridiplantae</taxon>
        <taxon>Streptophyta</taxon>
        <taxon>Embryophyta</taxon>
        <taxon>Tracheophyta</taxon>
        <taxon>Spermatophyta</taxon>
        <taxon>Magnoliopsida</taxon>
        <taxon>eudicotyledons</taxon>
        <taxon>Gunneridae</taxon>
        <taxon>Pentapetalae</taxon>
        <taxon>rosids</taxon>
        <taxon>malvids</taxon>
        <taxon>Sapindales</taxon>
        <taxon>Anacardiaceae</taxon>
        <taxon>Pistacia</taxon>
    </lineage>
</organism>
<dbReference type="Proteomes" id="UP001163603">
    <property type="component" value="Chromosome 8"/>
</dbReference>
<comment type="caution">
    <text evidence="1">The sequence shown here is derived from an EMBL/GenBank/DDBJ whole genome shotgun (WGS) entry which is preliminary data.</text>
</comment>
<evidence type="ECO:0000313" key="1">
    <source>
        <dbReference type="EMBL" id="KAJ0030695.1"/>
    </source>
</evidence>
<gene>
    <name evidence="1" type="ORF">Pint_14428</name>
</gene>
<accession>A0ACC0Y849</accession>
<name>A0ACC0Y849_9ROSI</name>
<sequence length="55" mass="6001">MQINTLVSTVVNSTHTHSLSLVSTVTAPPITAFPGLQSPRCRNSTSIIQGARWWH</sequence>
<evidence type="ECO:0000313" key="2">
    <source>
        <dbReference type="Proteomes" id="UP001163603"/>
    </source>
</evidence>
<protein>
    <submittedName>
        <fullName evidence="1">Uncharacterized protein</fullName>
    </submittedName>
</protein>
<dbReference type="EMBL" id="CM047743">
    <property type="protein sequence ID" value="KAJ0030695.1"/>
    <property type="molecule type" value="Genomic_DNA"/>
</dbReference>
<proteinExistence type="predicted"/>